<sequence length="95" mass="10006">MEPETPDAVETTGGENGASLLAWTGVVSEGRYKHAYAPRHPSYLPGAHRDILRAASHGTGLGGAALGCKPPHTMGLRGMDATSQMTREQCHPAKQ</sequence>
<evidence type="ECO:0000313" key="2">
    <source>
        <dbReference type="EMBL" id="KAJ1103272.1"/>
    </source>
</evidence>
<dbReference type="EMBL" id="JANPWB010000013">
    <property type="protein sequence ID" value="KAJ1103272.1"/>
    <property type="molecule type" value="Genomic_DNA"/>
</dbReference>
<feature type="region of interest" description="Disordered" evidence="1">
    <location>
        <begin position="75"/>
        <end position="95"/>
    </location>
</feature>
<reference evidence="2" key="1">
    <citation type="journal article" date="2022" name="bioRxiv">
        <title>Sequencing and chromosome-scale assembly of the giantPleurodeles waltlgenome.</title>
        <authorList>
            <person name="Brown T."/>
            <person name="Elewa A."/>
            <person name="Iarovenko S."/>
            <person name="Subramanian E."/>
            <person name="Araus A.J."/>
            <person name="Petzold A."/>
            <person name="Susuki M."/>
            <person name="Suzuki K.-i.T."/>
            <person name="Hayashi T."/>
            <person name="Toyoda A."/>
            <person name="Oliveira C."/>
            <person name="Osipova E."/>
            <person name="Leigh N.D."/>
            <person name="Simon A."/>
            <person name="Yun M.H."/>
        </authorList>
    </citation>
    <scope>NUCLEOTIDE SEQUENCE</scope>
    <source>
        <strain evidence="2">20211129_DDA</strain>
        <tissue evidence="2">Liver</tissue>
    </source>
</reference>
<evidence type="ECO:0000313" key="3">
    <source>
        <dbReference type="Proteomes" id="UP001066276"/>
    </source>
</evidence>
<gene>
    <name evidence="2" type="ORF">NDU88_000699</name>
</gene>
<dbReference type="Proteomes" id="UP001066276">
    <property type="component" value="Chromosome 9"/>
</dbReference>
<proteinExistence type="predicted"/>
<evidence type="ECO:0000256" key="1">
    <source>
        <dbReference type="SAM" id="MobiDB-lite"/>
    </source>
</evidence>
<protein>
    <submittedName>
        <fullName evidence="2">Uncharacterized protein</fullName>
    </submittedName>
</protein>
<organism evidence="2 3">
    <name type="scientific">Pleurodeles waltl</name>
    <name type="common">Iberian ribbed newt</name>
    <dbReference type="NCBI Taxonomy" id="8319"/>
    <lineage>
        <taxon>Eukaryota</taxon>
        <taxon>Metazoa</taxon>
        <taxon>Chordata</taxon>
        <taxon>Craniata</taxon>
        <taxon>Vertebrata</taxon>
        <taxon>Euteleostomi</taxon>
        <taxon>Amphibia</taxon>
        <taxon>Batrachia</taxon>
        <taxon>Caudata</taxon>
        <taxon>Salamandroidea</taxon>
        <taxon>Salamandridae</taxon>
        <taxon>Pleurodelinae</taxon>
        <taxon>Pleurodeles</taxon>
    </lineage>
</organism>
<keyword evidence="3" id="KW-1185">Reference proteome</keyword>
<dbReference type="AlphaFoldDB" id="A0AAV7MIA2"/>
<comment type="caution">
    <text evidence="2">The sequence shown here is derived from an EMBL/GenBank/DDBJ whole genome shotgun (WGS) entry which is preliminary data.</text>
</comment>
<accession>A0AAV7MIA2</accession>
<name>A0AAV7MIA2_PLEWA</name>